<evidence type="ECO:0000313" key="2">
    <source>
        <dbReference type="Proteomes" id="UP001314170"/>
    </source>
</evidence>
<evidence type="ECO:0000313" key="1">
    <source>
        <dbReference type="EMBL" id="CAK7345756.1"/>
    </source>
</evidence>
<accession>A0AAV1S3N7</accession>
<organism evidence="1 2">
    <name type="scientific">Dovyalis caffra</name>
    <dbReference type="NCBI Taxonomy" id="77055"/>
    <lineage>
        <taxon>Eukaryota</taxon>
        <taxon>Viridiplantae</taxon>
        <taxon>Streptophyta</taxon>
        <taxon>Embryophyta</taxon>
        <taxon>Tracheophyta</taxon>
        <taxon>Spermatophyta</taxon>
        <taxon>Magnoliopsida</taxon>
        <taxon>eudicotyledons</taxon>
        <taxon>Gunneridae</taxon>
        <taxon>Pentapetalae</taxon>
        <taxon>rosids</taxon>
        <taxon>fabids</taxon>
        <taxon>Malpighiales</taxon>
        <taxon>Salicaceae</taxon>
        <taxon>Flacourtieae</taxon>
        <taxon>Dovyalis</taxon>
    </lineage>
</organism>
<sequence>MLAFATSNKMSIPPGAIPGQGLASDLLTFLPLPLLLGRASYLSSPSQPSDPASEGADISVLLKRSDSSKGPVVQGRTLSAGAEINGGRCRCTTMPMEKSSQVMVEVKP</sequence>
<comment type="caution">
    <text evidence="1">The sequence shown here is derived from an EMBL/GenBank/DDBJ whole genome shotgun (WGS) entry which is preliminary data.</text>
</comment>
<gene>
    <name evidence="1" type="ORF">DCAF_LOCUS18415</name>
</gene>
<reference evidence="1 2" key="1">
    <citation type="submission" date="2024-01" db="EMBL/GenBank/DDBJ databases">
        <authorList>
            <person name="Waweru B."/>
        </authorList>
    </citation>
    <scope>NUCLEOTIDE SEQUENCE [LARGE SCALE GENOMIC DNA]</scope>
</reference>
<proteinExistence type="predicted"/>
<dbReference type="EMBL" id="CAWUPB010001168">
    <property type="protein sequence ID" value="CAK7345756.1"/>
    <property type="molecule type" value="Genomic_DNA"/>
</dbReference>
<keyword evidence="2" id="KW-1185">Reference proteome</keyword>
<dbReference type="Proteomes" id="UP001314170">
    <property type="component" value="Unassembled WGS sequence"/>
</dbReference>
<name>A0AAV1S3N7_9ROSI</name>
<dbReference type="AlphaFoldDB" id="A0AAV1S3N7"/>
<protein>
    <submittedName>
        <fullName evidence="1">Uncharacterized protein</fullName>
    </submittedName>
</protein>